<feature type="transmembrane region" description="Helical" evidence="8">
    <location>
        <begin position="80"/>
        <end position="98"/>
    </location>
</feature>
<dbReference type="FunFam" id="1.25.40.10:FF:000343">
    <property type="entry name" value="Pentatricopeptide repeat-containing protein At3g58590"/>
    <property type="match status" value="2"/>
</dbReference>
<dbReference type="PRINTS" id="PR00829">
    <property type="entry name" value="LOLP1ALLERGN"/>
</dbReference>
<keyword evidence="5 8" id="KW-0472">Membrane</keyword>
<keyword evidence="2 8" id="KW-0812">Transmembrane</keyword>
<dbReference type="InterPro" id="IPR011990">
    <property type="entry name" value="TPR-like_helical_dom_sf"/>
</dbReference>
<sequence>MYSRIICPVYKRFIHITPQWSKSIHTNYKNSLNLEGALASQFASILQACNDESLIQQGRQVHAHVICSGLVKNSLVWTRILGMYFLCGSIMGAKNMFYQLDLKYTLPWNSMIRGFTMMGYFDYALLFYFKMLSSGVSPDKYTFLSVIKACGGVNNVRLGKAVYDTIQFMGFGVDIFVGSSLIRLYVDNGCIQDAWSLFVKMPIKDCVLWNVMLHGYVKNGQLNNSVRMFLEMRSSEVKPNAVTFACILSLCASEAMIGFGTQLHGLVVACGLESDSPVANTLLAMYSKCQCFSDARKLFDMMPRTDLVTWNGMISGYIQSGFMLEASRLFQDMISTSVKPDSITFASFLPSVAELGSLKQGKEIHGYIVRHCVPLDVFLQCALIDVYFKCRNVDMARKIFSKSTRTDVVICTAMISGFVLNGMNCDALEIFRRLLKEKMRPNSLTLASVLPACAGLAALKFGKELHGNILKHGLDARCYVGSALTDMYAKSGRLDLAHRVFQRLSERDAVCWNSMITSYSQNGKPEEAIDLFRQMGTEGAKVMTARDVAESSLGIVASHQGLPNEEIHRNRVKYVISGGHTSCHGDICSQFHNARRLQQFGPHEGVTTLLQSVSCGVRGRRQTDRMGGVARSCVQSLLKLVNCMIGMVGLAMIMYSLWLFSAWQRNMPHFPPPLDHSHHHPTPWFVNLSNLGFSFLSLDFLILGFIYTFLGLGITLLVITCSGHIAADTANGCCLYLYMVFVFLLFMLEAGVTADIFLNRDWEEDFPDDPTGRFDQFKEFVRSNFDICKWIGLSIVCVQGLSLLLAMILKALGPHPYYDSDDEYIPERVPLLKNAVLPPPYVVGDPVYGSNVYGSKSDSWNIRINDKLLHGGLGLVLVLNSLLLLVSCQVQQPRASTRWLPAIATWYGNPEGDGSDGGACGYGSMVDVKPFRARVGAVNPVLFKSGEGCGACYKIKCLDQSICSRRPVTIIVTDECPGCSKGPAQFDLSGAAFGRMAVAGEGGLLRNQGELSVLYRRTPCKYPGKQIAFHVNEGSTNYWLSLLVEFEDGDGDASSSEWIEMSHVWGANWCINGGPLKGPFSVKITTLSTAKTLSARDVIPGNWSPKATYTSRLNFHY</sequence>
<dbReference type="GO" id="GO:0005576">
    <property type="term" value="C:extracellular region"/>
    <property type="evidence" value="ECO:0007669"/>
    <property type="project" value="InterPro"/>
</dbReference>
<proteinExistence type="inferred from homology"/>
<dbReference type="InterPro" id="IPR005795">
    <property type="entry name" value="LolPI"/>
</dbReference>
<dbReference type="InterPro" id="IPR007118">
    <property type="entry name" value="Expan_Lol_pI"/>
</dbReference>
<dbReference type="PROSITE" id="PS50842">
    <property type="entry name" value="EXPANSIN_EG45"/>
    <property type="match status" value="1"/>
</dbReference>
<evidence type="ECO:0000313" key="12">
    <source>
        <dbReference type="Proteomes" id="UP000290289"/>
    </source>
</evidence>
<dbReference type="InterPro" id="IPR007117">
    <property type="entry name" value="Expansin_CBD"/>
</dbReference>
<evidence type="ECO:0000256" key="5">
    <source>
        <dbReference type="ARBA" id="ARBA00023136"/>
    </source>
</evidence>
<dbReference type="Pfam" id="PF13041">
    <property type="entry name" value="PPR_2"/>
    <property type="match status" value="2"/>
</dbReference>
<evidence type="ECO:0000259" key="10">
    <source>
        <dbReference type="PROSITE" id="PS50843"/>
    </source>
</evidence>
<dbReference type="GO" id="GO:0003723">
    <property type="term" value="F:RNA binding"/>
    <property type="evidence" value="ECO:0007669"/>
    <property type="project" value="InterPro"/>
</dbReference>
<keyword evidence="3" id="KW-0677">Repeat</keyword>
<keyword evidence="4 8" id="KW-1133">Transmembrane helix</keyword>
<evidence type="ECO:0000313" key="11">
    <source>
        <dbReference type="EMBL" id="RXH68680.1"/>
    </source>
</evidence>
<dbReference type="Pfam" id="PF00335">
    <property type="entry name" value="Tetraspanin"/>
    <property type="match status" value="1"/>
</dbReference>
<dbReference type="InterPro" id="IPR036908">
    <property type="entry name" value="RlpA-like_sf"/>
</dbReference>
<dbReference type="Gene3D" id="2.40.40.10">
    <property type="entry name" value="RlpA-like domain"/>
    <property type="match status" value="1"/>
</dbReference>
<dbReference type="AlphaFoldDB" id="A0A498HD34"/>
<evidence type="ECO:0008006" key="13">
    <source>
        <dbReference type="Google" id="ProtNLM"/>
    </source>
</evidence>
<feature type="repeat" description="PPR" evidence="6">
    <location>
        <begin position="104"/>
        <end position="138"/>
    </location>
</feature>
<feature type="transmembrane region" description="Helical" evidence="8">
    <location>
        <begin position="790"/>
        <end position="809"/>
    </location>
</feature>
<dbReference type="Gene3D" id="1.25.40.10">
    <property type="entry name" value="Tetratricopeptide repeat domain"/>
    <property type="match status" value="4"/>
</dbReference>
<dbReference type="Pfam" id="PF01357">
    <property type="entry name" value="Expansin_C"/>
    <property type="match status" value="1"/>
</dbReference>
<comment type="caution">
    <text evidence="11">The sequence shown here is derived from an EMBL/GenBank/DDBJ whole genome shotgun (WGS) entry which is preliminary data.</text>
</comment>
<evidence type="ECO:0000256" key="3">
    <source>
        <dbReference type="ARBA" id="ARBA00022737"/>
    </source>
</evidence>
<dbReference type="PANTHER" id="PTHR47926">
    <property type="entry name" value="PENTATRICOPEPTIDE REPEAT-CONTAINING PROTEIN"/>
    <property type="match status" value="1"/>
</dbReference>
<dbReference type="PRINTS" id="PR01225">
    <property type="entry name" value="EXPANSNFAMLY"/>
</dbReference>
<feature type="repeat" description="PPR" evidence="6">
    <location>
        <begin position="508"/>
        <end position="542"/>
    </location>
</feature>
<dbReference type="InterPro" id="IPR046960">
    <property type="entry name" value="PPR_At4g14850-like_plant"/>
</dbReference>
<dbReference type="Gene3D" id="2.60.40.760">
    <property type="entry name" value="Expansin, cellulose-binding-like domain"/>
    <property type="match status" value="1"/>
</dbReference>
<reference evidence="11 12" key="1">
    <citation type="submission" date="2018-10" db="EMBL/GenBank/DDBJ databases">
        <title>A high-quality apple genome assembly.</title>
        <authorList>
            <person name="Hu J."/>
        </authorList>
    </citation>
    <scope>NUCLEOTIDE SEQUENCE [LARGE SCALE GENOMIC DNA]</scope>
    <source>
        <strain evidence="12">cv. HFTH1</strain>
        <tissue evidence="11">Young leaf</tissue>
    </source>
</reference>
<dbReference type="Pfam" id="PF01535">
    <property type="entry name" value="PPR"/>
    <property type="match status" value="6"/>
</dbReference>
<dbReference type="PROSITE" id="PS50843">
    <property type="entry name" value="EXPANSIN_CBD"/>
    <property type="match status" value="1"/>
</dbReference>
<feature type="transmembrane region" description="Helical" evidence="8">
    <location>
        <begin position="868"/>
        <end position="886"/>
    </location>
</feature>
<accession>A0A498HD34</accession>
<feature type="domain" description="Expansin-like EG45" evidence="9">
    <location>
        <begin position="917"/>
        <end position="1025"/>
    </location>
</feature>
<dbReference type="EMBL" id="RDQH01000343">
    <property type="protein sequence ID" value="RXH68680.1"/>
    <property type="molecule type" value="Genomic_DNA"/>
</dbReference>
<comment type="subcellular location">
    <subcellularLocation>
        <location evidence="1">Membrane</location>
        <topology evidence="1">Multi-pass membrane protein</topology>
    </subcellularLocation>
</comment>
<organism evidence="11 12">
    <name type="scientific">Malus domestica</name>
    <name type="common">Apple</name>
    <name type="synonym">Pyrus malus</name>
    <dbReference type="NCBI Taxonomy" id="3750"/>
    <lineage>
        <taxon>Eukaryota</taxon>
        <taxon>Viridiplantae</taxon>
        <taxon>Streptophyta</taxon>
        <taxon>Embryophyta</taxon>
        <taxon>Tracheophyta</taxon>
        <taxon>Spermatophyta</taxon>
        <taxon>Magnoliopsida</taxon>
        <taxon>eudicotyledons</taxon>
        <taxon>Gunneridae</taxon>
        <taxon>Pentapetalae</taxon>
        <taxon>rosids</taxon>
        <taxon>fabids</taxon>
        <taxon>Rosales</taxon>
        <taxon>Rosaceae</taxon>
        <taxon>Amygdaloideae</taxon>
        <taxon>Maleae</taxon>
        <taxon>Malus</taxon>
    </lineage>
</organism>
<dbReference type="Pfam" id="PF13812">
    <property type="entry name" value="PPR_3"/>
    <property type="match status" value="1"/>
</dbReference>
<dbReference type="GO" id="GO:0009653">
    <property type="term" value="P:anatomical structure morphogenesis"/>
    <property type="evidence" value="ECO:0007669"/>
    <property type="project" value="UniProtKB-ARBA"/>
</dbReference>
<feature type="domain" description="Expansin-like CBD" evidence="10">
    <location>
        <begin position="1038"/>
        <end position="1111"/>
    </location>
</feature>
<dbReference type="InterPro" id="IPR002885">
    <property type="entry name" value="PPR_rpt"/>
</dbReference>
<feature type="transmembrane region" description="Helical" evidence="8">
    <location>
        <begin position="110"/>
        <end position="129"/>
    </location>
</feature>
<dbReference type="Pfam" id="PF03330">
    <property type="entry name" value="DPBB_1"/>
    <property type="match status" value="1"/>
</dbReference>
<evidence type="ECO:0000256" key="6">
    <source>
        <dbReference type="PROSITE-ProRule" id="PRU00708"/>
    </source>
</evidence>
<dbReference type="Proteomes" id="UP000290289">
    <property type="component" value="Chromosome 17"/>
</dbReference>
<dbReference type="InterPro" id="IPR009009">
    <property type="entry name" value="RlpA-like_DPBB"/>
</dbReference>
<evidence type="ECO:0000256" key="8">
    <source>
        <dbReference type="SAM" id="Phobius"/>
    </source>
</evidence>
<dbReference type="PANTHER" id="PTHR47926:SF347">
    <property type="entry name" value="PENTATRICOPEPTIDE REPEAT-CONTAINING PROTEIN"/>
    <property type="match status" value="1"/>
</dbReference>
<feature type="repeat" description="PPR" evidence="6">
    <location>
        <begin position="306"/>
        <end position="340"/>
    </location>
</feature>
<evidence type="ECO:0000256" key="2">
    <source>
        <dbReference type="ARBA" id="ARBA00022692"/>
    </source>
</evidence>
<dbReference type="GO" id="GO:0009451">
    <property type="term" value="P:RNA modification"/>
    <property type="evidence" value="ECO:0007669"/>
    <property type="project" value="InterPro"/>
</dbReference>
<comment type="similarity">
    <text evidence="7">Belongs to the expansin family.</text>
</comment>
<feature type="repeat" description="PPR" evidence="6">
    <location>
        <begin position="407"/>
        <end position="441"/>
    </location>
</feature>
<dbReference type="SUPFAM" id="SSF50685">
    <property type="entry name" value="Barwin-like endoglucanases"/>
    <property type="match status" value="1"/>
</dbReference>
<name>A0A498HD34_MALDO</name>
<feature type="transmembrane region" description="Helical" evidence="8">
    <location>
        <begin position="640"/>
        <end position="663"/>
    </location>
</feature>
<dbReference type="FunFam" id="1.25.40.10:FF:000196">
    <property type="entry name" value="Pentatricopeptide repeat-containing protein At4g14850"/>
    <property type="match status" value="1"/>
</dbReference>
<dbReference type="GO" id="GO:0016020">
    <property type="term" value="C:membrane"/>
    <property type="evidence" value="ECO:0007669"/>
    <property type="project" value="UniProtKB-SubCell"/>
</dbReference>
<feature type="transmembrane region" description="Helical" evidence="8">
    <location>
        <begin position="700"/>
        <end position="723"/>
    </location>
</feature>
<evidence type="ECO:0000259" key="9">
    <source>
        <dbReference type="PROSITE" id="PS50842"/>
    </source>
</evidence>
<evidence type="ECO:0000256" key="4">
    <source>
        <dbReference type="ARBA" id="ARBA00022989"/>
    </source>
</evidence>
<gene>
    <name evidence="11" type="ORF">DVH24_031013</name>
</gene>
<evidence type="ECO:0000256" key="1">
    <source>
        <dbReference type="ARBA" id="ARBA00004141"/>
    </source>
</evidence>
<dbReference type="InterPro" id="IPR018499">
    <property type="entry name" value="Tetraspanin/Peripherin"/>
</dbReference>
<dbReference type="InterPro" id="IPR007112">
    <property type="entry name" value="Expansin/allergen_DPBB_dom"/>
</dbReference>
<dbReference type="InterPro" id="IPR036749">
    <property type="entry name" value="Expansin_CBD_sf"/>
</dbReference>
<keyword evidence="12" id="KW-1185">Reference proteome</keyword>
<dbReference type="NCBIfam" id="TIGR00756">
    <property type="entry name" value="PPR"/>
    <property type="match status" value="4"/>
</dbReference>
<feature type="transmembrane region" description="Helical" evidence="8">
    <location>
        <begin position="735"/>
        <end position="758"/>
    </location>
</feature>
<protein>
    <recommendedName>
        <fullName evidence="13">Expansin-like EG45 domain-containing protein</fullName>
    </recommendedName>
</protein>
<dbReference type="SMART" id="SM00837">
    <property type="entry name" value="DPBB_1"/>
    <property type="match status" value="1"/>
</dbReference>
<dbReference type="PROSITE" id="PS51375">
    <property type="entry name" value="PPR"/>
    <property type="match status" value="5"/>
</dbReference>
<feature type="repeat" description="PPR" evidence="6">
    <location>
        <begin position="205"/>
        <end position="239"/>
    </location>
</feature>
<dbReference type="STRING" id="3750.A0A498HD34"/>
<evidence type="ECO:0000256" key="7">
    <source>
        <dbReference type="RuleBase" id="RU003460"/>
    </source>
</evidence>
<dbReference type="CDD" id="cd22275">
    <property type="entry name" value="DPBB_EXPB_N"/>
    <property type="match status" value="1"/>
</dbReference>
<dbReference type="SUPFAM" id="SSF49590">
    <property type="entry name" value="PHL pollen allergen"/>
    <property type="match status" value="1"/>
</dbReference>